<evidence type="ECO:0008006" key="5">
    <source>
        <dbReference type="Google" id="ProtNLM"/>
    </source>
</evidence>
<dbReference type="Proteomes" id="UP000077684">
    <property type="component" value="Unassembled WGS sequence"/>
</dbReference>
<feature type="compositionally biased region" description="Basic and acidic residues" evidence="1">
    <location>
        <begin position="448"/>
        <end position="464"/>
    </location>
</feature>
<reference evidence="3" key="1">
    <citation type="submission" date="2016-04" db="EMBL/GenBank/DDBJ databases">
        <authorList>
            <person name="Nguyen H.D."/>
            <person name="Samba Siva P."/>
            <person name="Cullis J."/>
            <person name="Levesque C.A."/>
            <person name="Hambleton S."/>
        </authorList>
    </citation>
    <scope>NUCLEOTIDE SEQUENCE</scope>
    <source>
        <strain evidence="3">DAOMC 236426</strain>
    </source>
</reference>
<proteinExistence type="predicted"/>
<evidence type="ECO:0000313" key="4">
    <source>
        <dbReference type="Proteomes" id="UP000077684"/>
    </source>
</evidence>
<accession>A0A8X7SXG8</accession>
<comment type="caution">
    <text evidence="3">The sequence shown here is derived from an EMBL/GenBank/DDBJ whole genome shotgun (WGS) entry which is preliminary data.</text>
</comment>
<feature type="transmembrane region" description="Helical" evidence="2">
    <location>
        <begin position="21"/>
        <end position="47"/>
    </location>
</feature>
<dbReference type="EMBL" id="LWDE02000360">
    <property type="protein sequence ID" value="KAE8248372.1"/>
    <property type="molecule type" value="Genomic_DNA"/>
</dbReference>
<evidence type="ECO:0000256" key="1">
    <source>
        <dbReference type="SAM" id="MobiDB-lite"/>
    </source>
</evidence>
<evidence type="ECO:0000256" key="2">
    <source>
        <dbReference type="SAM" id="Phobius"/>
    </source>
</evidence>
<feature type="transmembrane region" description="Helical" evidence="2">
    <location>
        <begin position="288"/>
        <end position="308"/>
    </location>
</feature>
<keyword evidence="2" id="KW-1133">Transmembrane helix</keyword>
<keyword evidence="2" id="KW-0812">Transmembrane</keyword>
<dbReference type="AlphaFoldDB" id="A0A8X7SXG8"/>
<feature type="region of interest" description="Disordered" evidence="1">
    <location>
        <begin position="333"/>
        <end position="464"/>
    </location>
</feature>
<sequence>MTHFARHFFREQQPENNRTYNVLFWAVAPSSVGADLILRLVSVVLMYTGSQVTASRVFAAANLLSFFVLSAYAICFISALQGTKHQEAKAPLADRIAGHTTLLRQASQPYQLDLSPHPDVISNEPPNVSNQSNPLQRPRLVKVGRPRPRHSPIEIHYPSLTPIVMSTTLATAGGGGSRQSFPTLKGDVSSSDFTHPQPATPSRYTLATSTRRVDRLGESPRTPVRRAIRTVHGPFSLGIRSHDNDDGGKKSVSVHTLLCWLLALCCLQASFSAVIAAFSLAMTITSGAAASCYALMATIDVLAVVVALDVNRRSAGLVQEHPFDFLHLVRSSTNDKPSVDHQKEDKQETRSTMTFQHTPLHPKKPNAKDTFNIPMSAPPSQHASPEWTRTSNVPRLKSATLEDSEDDDGGGYLDVRPDTPAPKSHTWLTSIAPSTALGEGSKSCSQPRAHDTREEDREKEAKDE</sequence>
<evidence type="ECO:0000313" key="3">
    <source>
        <dbReference type="EMBL" id="KAE8248372.1"/>
    </source>
</evidence>
<protein>
    <recommendedName>
        <fullName evidence="5">Transmembrane protein</fullName>
    </recommendedName>
</protein>
<keyword evidence="2" id="KW-0472">Membrane</keyword>
<name>A0A8X7SXG8_9BASI</name>
<feature type="transmembrane region" description="Helical" evidence="2">
    <location>
        <begin position="59"/>
        <end position="80"/>
    </location>
</feature>
<feature type="compositionally biased region" description="Basic and acidic residues" evidence="1">
    <location>
        <begin position="337"/>
        <end position="349"/>
    </location>
</feature>
<feature type="compositionally biased region" description="Polar residues" evidence="1">
    <location>
        <begin position="378"/>
        <end position="393"/>
    </location>
</feature>
<feature type="transmembrane region" description="Helical" evidence="2">
    <location>
        <begin position="257"/>
        <end position="282"/>
    </location>
</feature>
<gene>
    <name evidence="3" type="ORF">A4X06_0g3757</name>
</gene>
<keyword evidence="4" id="KW-1185">Reference proteome</keyword>
<reference evidence="3" key="2">
    <citation type="journal article" date="2019" name="IMA Fungus">
        <title>Genome sequencing and comparison of five Tilletia species to identify candidate genes for the detection of regulated species infecting wheat.</title>
        <authorList>
            <person name="Nguyen H.D.T."/>
            <person name="Sultana T."/>
            <person name="Kesanakurti P."/>
            <person name="Hambleton S."/>
        </authorList>
    </citation>
    <scope>NUCLEOTIDE SEQUENCE</scope>
    <source>
        <strain evidence="3">DAOMC 236426</strain>
    </source>
</reference>
<organism evidence="3 4">
    <name type="scientific">Tilletia controversa</name>
    <name type="common">dwarf bunt fungus</name>
    <dbReference type="NCBI Taxonomy" id="13291"/>
    <lineage>
        <taxon>Eukaryota</taxon>
        <taxon>Fungi</taxon>
        <taxon>Dikarya</taxon>
        <taxon>Basidiomycota</taxon>
        <taxon>Ustilaginomycotina</taxon>
        <taxon>Exobasidiomycetes</taxon>
        <taxon>Tilletiales</taxon>
        <taxon>Tilletiaceae</taxon>
        <taxon>Tilletia</taxon>
    </lineage>
</organism>